<comment type="caution">
    <text evidence="2">The sequence shown here is derived from an EMBL/GenBank/DDBJ whole genome shotgun (WGS) entry which is preliminary data.</text>
</comment>
<keyword evidence="1" id="KW-0812">Transmembrane</keyword>
<feature type="transmembrane region" description="Helical" evidence="1">
    <location>
        <begin position="105"/>
        <end position="122"/>
    </location>
</feature>
<proteinExistence type="predicted"/>
<reference evidence="2 3" key="1">
    <citation type="submission" date="2021-08" db="EMBL/GenBank/DDBJ databases">
        <authorList>
            <person name="Peeters C."/>
        </authorList>
    </citation>
    <scope>NUCLEOTIDE SEQUENCE [LARGE SCALE GENOMIC DNA]</scope>
    <source>
        <strain evidence="2 3">LMG 21510</strain>
    </source>
</reference>
<feature type="transmembrane region" description="Helical" evidence="1">
    <location>
        <begin position="192"/>
        <end position="219"/>
    </location>
</feature>
<evidence type="ECO:0000313" key="2">
    <source>
        <dbReference type="EMBL" id="CAG9169324.1"/>
    </source>
</evidence>
<dbReference type="EMBL" id="CAJZAH010000001">
    <property type="protein sequence ID" value="CAG9169324.1"/>
    <property type="molecule type" value="Genomic_DNA"/>
</dbReference>
<feature type="transmembrane region" description="Helical" evidence="1">
    <location>
        <begin position="34"/>
        <end position="64"/>
    </location>
</feature>
<dbReference type="Proteomes" id="UP000721236">
    <property type="component" value="Unassembled WGS sequence"/>
</dbReference>
<feature type="transmembrane region" description="Helical" evidence="1">
    <location>
        <begin position="413"/>
        <end position="431"/>
    </location>
</feature>
<feature type="transmembrane region" description="Helical" evidence="1">
    <location>
        <begin position="353"/>
        <end position="374"/>
    </location>
</feature>
<name>A0ABN7Y7G3_9BURK</name>
<sequence>MHAKRAAAPYFTPGGHMLQSTYSPPVATQSTRPVLYLALGAVAAIKLNVIGDVFVGEFIAACYALALLSTLRIPRAYVTLLALTLMWAAAQAMSDVVNGTPLMTSLKGVLAPGVFFLTIYAIGNHFGEGSSRRIWFFLIGLALSEMVSMARAPTEDMLFNPWKWGYASPVLILLLAYLSMARAGMLRIMVCLGAYAVVSAIFDFRSAAGLPLIALLVYFGRRSALARYVTGVVKTPGGIAAIFVALAVAMAALNSVLSVIFAHAGDFGFLTPEAVHKYTVQATSELGILLGGRSEILVSVRAFLDSPWLGHGSWAVDRNGYQDAYSVLVYQMGASLNDKLEVFDNDLIPAHSFLMGGLVWSGILGGVFWICLMGRALAVFVRNMRVLPIYFFVMMAQLVWDIFFSPFSAEHRWGSAVFVGLLFAWHHGIALREGKQR</sequence>
<feature type="transmembrane region" description="Helical" evidence="1">
    <location>
        <begin position="386"/>
        <end position="407"/>
    </location>
</feature>
<feature type="transmembrane region" description="Helical" evidence="1">
    <location>
        <begin position="239"/>
        <end position="265"/>
    </location>
</feature>
<protein>
    <recommendedName>
        <fullName evidence="4">O-antigen ligase domain-containing protein</fullName>
    </recommendedName>
</protein>
<organism evidence="2 3">
    <name type="scientific">Cupriavidus respiraculi</name>
    <dbReference type="NCBI Taxonomy" id="195930"/>
    <lineage>
        <taxon>Bacteria</taxon>
        <taxon>Pseudomonadati</taxon>
        <taxon>Pseudomonadota</taxon>
        <taxon>Betaproteobacteria</taxon>
        <taxon>Burkholderiales</taxon>
        <taxon>Burkholderiaceae</taxon>
        <taxon>Cupriavidus</taxon>
    </lineage>
</organism>
<evidence type="ECO:0000256" key="1">
    <source>
        <dbReference type="SAM" id="Phobius"/>
    </source>
</evidence>
<gene>
    <name evidence="2" type="ORF">LMG21510_01392</name>
</gene>
<evidence type="ECO:0008006" key="4">
    <source>
        <dbReference type="Google" id="ProtNLM"/>
    </source>
</evidence>
<accession>A0ABN7Y7G3</accession>
<feature type="transmembrane region" description="Helical" evidence="1">
    <location>
        <begin position="76"/>
        <end position="93"/>
    </location>
</feature>
<keyword evidence="1" id="KW-0472">Membrane</keyword>
<evidence type="ECO:0000313" key="3">
    <source>
        <dbReference type="Proteomes" id="UP000721236"/>
    </source>
</evidence>
<keyword evidence="1" id="KW-1133">Transmembrane helix</keyword>
<feature type="transmembrane region" description="Helical" evidence="1">
    <location>
        <begin position="164"/>
        <end position="180"/>
    </location>
</feature>
<keyword evidence="3" id="KW-1185">Reference proteome</keyword>